<dbReference type="EMBL" id="VSRR010072238">
    <property type="protein sequence ID" value="MPC86698.1"/>
    <property type="molecule type" value="Genomic_DNA"/>
</dbReference>
<evidence type="ECO:0000313" key="2">
    <source>
        <dbReference type="EMBL" id="MPC86698.1"/>
    </source>
</evidence>
<feature type="region of interest" description="Disordered" evidence="1">
    <location>
        <begin position="74"/>
        <end position="104"/>
    </location>
</feature>
<protein>
    <submittedName>
        <fullName evidence="2">Uncharacterized protein</fullName>
    </submittedName>
</protein>
<evidence type="ECO:0000313" key="3">
    <source>
        <dbReference type="Proteomes" id="UP000324222"/>
    </source>
</evidence>
<comment type="caution">
    <text evidence="2">The sequence shown here is derived from an EMBL/GenBank/DDBJ whole genome shotgun (WGS) entry which is preliminary data.</text>
</comment>
<keyword evidence="3" id="KW-1185">Reference proteome</keyword>
<dbReference type="AlphaFoldDB" id="A0A5B7J1E5"/>
<feature type="region of interest" description="Disordered" evidence="1">
    <location>
        <begin position="19"/>
        <end position="47"/>
    </location>
</feature>
<feature type="compositionally biased region" description="Low complexity" evidence="1">
    <location>
        <begin position="19"/>
        <end position="43"/>
    </location>
</feature>
<gene>
    <name evidence="2" type="ORF">E2C01_081534</name>
</gene>
<evidence type="ECO:0000256" key="1">
    <source>
        <dbReference type="SAM" id="MobiDB-lite"/>
    </source>
</evidence>
<dbReference type="Proteomes" id="UP000324222">
    <property type="component" value="Unassembled WGS sequence"/>
</dbReference>
<proteinExistence type="predicted"/>
<organism evidence="2 3">
    <name type="scientific">Portunus trituberculatus</name>
    <name type="common">Swimming crab</name>
    <name type="synonym">Neptunus trituberculatus</name>
    <dbReference type="NCBI Taxonomy" id="210409"/>
    <lineage>
        <taxon>Eukaryota</taxon>
        <taxon>Metazoa</taxon>
        <taxon>Ecdysozoa</taxon>
        <taxon>Arthropoda</taxon>
        <taxon>Crustacea</taxon>
        <taxon>Multicrustacea</taxon>
        <taxon>Malacostraca</taxon>
        <taxon>Eumalacostraca</taxon>
        <taxon>Eucarida</taxon>
        <taxon>Decapoda</taxon>
        <taxon>Pleocyemata</taxon>
        <taxon>Brachyura</taxon>
        <taxon>Eubrachyura</taxon>
        <taxon>Portunoidea</taxon>
        <taxon>Portunidae</taxon>
        <taxon>Portuninae</taxon>
        <taxon>Portunus</taxon>
    </lineage>
</organism>
<reference evidence="2 3" key="1">
    <citation type="submission" date="2019-05" db="EMBL/GenBank/DDBJ databases">
        <title>Another draft genome of Portunus trituberculatus and its Hox gene families provides insights of decapod evolution.</title>
        <authorList>
            <person name="Jeong J.-H."/>
            <person name="Song I."/>
            <person name="Kim S."/>
            <person name="Choi T."/>
            <person name="Kim D."/>
            <person name="Ryu S."/>
            <person name="Kim W."/>
        </authorList>
    </citation>
    <scope>NUCLEOTIDE SEQUENCE [LARGE SCALE GENOMIC DNA]</scope>
    <source>
        <tissue evidence="2">Muscle</tissue>
    </source>
</reference>
<accession>A0A5B7J1E5</accession>
<sequence length="104" mass="11519">MRLVLESHWGVHTRHTATPHQLTHHTTTLRTNTTNIHSSTPYSRPVPSPLLHPSSIIPQYTHSLLIFTAASPPLYSTQHHPHTPGRSSSTFPSIPPVSAPRGEE</sequence>
<name>A0A5B7J1E5_PORTR</name>